<comment type="caution">
    <text evidence="1">The sequence shown here is derived from an EMBL/GenBank/DDBJ whole genome shotgun (WGS) entry which is preliminary data.</text>
</comment>
<proteinExistence type="predicted"/>
<organism evidence="1 2">
    <name type="scientific">Porites lobata</name>
    <dbReference type="NCBI Taxonomy" id="104759"/>
    <lineage>
        <taxon>Eukaryota</taxon>
        <taxon>Metazoa</taxon>
        <taxon>Cnidaria</taxon>
        <taxon>Anthozoa</taxon>
        <taxon>Hexacorallia</taxon>
        <taxon>Scleractinia</taxon>
        <taxon>Fungiina</taxon>
        <taxon>Poritidae</taxon>
        <taxon>Porites</taxon>
    </lineage>
</organism>
<reference evidence="1 2" key="1">
    <citation type="submission" date="2022-05" db="EMBL/GenBank/DDBJ databases">
        <authorList>
            <consortium name="Genoscope - CEA"/>
            <person name="William W."/>
        </authorList>
    </citation>
    <scope>NUCLEOTIDE SEQUENCE [LARGE SCALE GENOMIC DNA]</scope>
</reference>
<gene>
    <name evidence="1" type="ORF">PLOB_00018102</name>
</gene>
<evidence type="ECO:0000313" key="1">
    <source>
        <dbReference type="EMBL" id="CAH3176294.1"/>
    </source>
</evidence>
<name>A0ABN8RCD2_9CNID</name>
<evidence type="ECO:0000313" key="2">
    <source>
        <dbReference type="Proteomes" id="UP001159405"/>
    </source>
</evidence>
<protein>
    <submittedName>
        <fullName evidence="1">Uncharacterized protein</fullName>
    </submittedName>
</protein>
<feature type="non-terminal residue" evidence="1">
    <location>
        <position position="115"/>
    </location>
</feature>
<sequence length="115" mass="13724">MRNARNERNERLFQREEWLTKTQIMFFFFFFHASLHVRGLANDDMDALIGESGRNNLLDDIQSRIGLEHSIVYDTYDLCAYHKEGKLQAFNVAMLKIILRHFEIPFRAKDRKTDL</sequence>
<dbReference type="Proteomes" id="UP001159405">
    <property type="component" value="Unassembled WGS sequence"/>
</dbReference>
<dbReference type="EMBL" id="CALNXK010000211">
    <property type="protein sequence ID" value="CAH3176294.1"/>
    <property type="molecule type" value="Genomic_DNA"/>
</dbReference>
<accession>A0ABN8RCD2</accession>
<keyword evidence="2" id="KW-1185">Reference proteome</keyword>